<evidence type="ECO:0000313" key="2">
    <source>
        <dbReference type="Proteomes" id="UP000503011"/>
    </source>
</evidence>
<accession>A0A6F8YT17</accession>
<dbReference type="AlphaFoldDB" id="A0A6F8YT17"/>
<reference evidence="1 2" key="2">
    <citation type="submission" date="2020-03" db="EMBL/GenBank/DDBJ databases">
        <authorList>
            <person name="Ichikawa N."/>
            <person name="Kimura A."/>
            <person name="Kitahashi Y."/>
            <person name="Uohara A."/>
        </authorList>
    </citation>
    <scope>NUCLEOTIDE SEQUENCE [LARGE SCALE GENOMIC DNA]</scope>
    <source>
        <strain evidence="1 2">NBRC 105367</strain>
    </source>
</reference>
<organism evidence="1 2">
    <name type="scientific">Phytohabitans suffuscus</name>
    <dbReference type="NCBI Taxonomy" id="624315"/>
    <lineage>
        <taxon>Bacteria</taxon>
        <taxon>Bacillati</taxon>
        <taxon>Actinomycetota</taxon>
        <taxon>Actinomycetes</taxon>
        <taxon>Micromonosporales</taxon>
        <taxon>Micromonosporaceae</taxon>
    </lineage>
</organism>
<sequence>MPWCVQRTELPRVERLMVTSIRSMALNLTQDPAGPPRRASSAALTSIRQRVLIPGRSFHLDRFVPSVGGKGQRVSLRVRRFSGPVVFRW</sequence>
<keyword evidence="2" id="KW-1185">Reference proteome</keyword>
<name>A0A6F8YT17_9ACTN</name>
<dbReference type="EMBL" id="AP022871">
    <property type="protein sequence ID" value="BCB89325.1"/>
    <property type="molecule type" value="Genomic_DNA"/>
</dbReference>
<gene>
    <name evidence="1" type="ORF">Psuf_066380</name>
</gene>
<proteinExistence type="predicted"/>
<evidence type="ECO:0000313" key="1">
    <source>
        <dbReference type="EMBL" id="BCB89325.1"/>
    </source>
</evidence>
<dbReference type="KEGG" id="psuu:Psuf_066380"/>
<dbReference type="Proteomes" id="UP000503011">
    <property type="component" value="Chromosome"/>
</dbReference>
<protein>
    <submittedName>
        <fullName evidence="1">Uncharacterized protein</fullName>
    </submittedName>
</protein>
<reference evidence="1 2" key="1">
    <citation type="submission" date="2020-03" db="EMBL/GenBank/DDBJ databases">
        <title>Whole genome shotgun sequence of Phytohabitans suffuscus NBRC 105367.</title>
        <authorList>
            <person name="Komaki H."/>
            <person name="Tamura T."/>
        </authorList>
    </citation>
    <scope>NUCLEOTIDE SEQUENCE [LARGE SCALE GENOMIC DNA]</scope>
    <source>
        <strain evidence="1 2">NBRC 105367</strain>
    </source>
</reference>